<proteinExistence type="inferred from homology"/>
<keyword evidence="4" id="KW-0408">Iron</keyword>
<comment type="caution">
    <text evidence="8">The sequence shown here is derived from an EMBL/GenBank/DDBJ whole genome shotgun (WGS) entry which is preliminary data.</text>
</comment>
<dbReference type="EMBL" id="JALZ01000027">
    <property type="protein sequence ID" value="ETX13422.1"/>
    <property type="molecule type" value="Genomic_DNA"/>
</dbReference>
<evidence type="ECO:0000313" key="9">
    <source>
        <dbReference type="Proteomes" id="UP000022447"/>
    </source>
</evidence>
<keyword evidence="5 6" id="KW-0732">Signal</keyword>
<accession>X7EBY3</accession>
<feature type="signal peptide" evidence="6">
    <location>
        <begin position="1"/>
        <end position="20"/>
    </location>
</feature>
<keyword evidence="9" id="KW-1185">Reference proteome</keyword>
<dbReference type="CDD" id="cd01146">
    <property type="entry name" value="FhuD"/>
    <property type="match status" value="1"/>
</dbReference>
<dbReference type="STRING" id="1449350.OCH239_10595"/>
<dbReference type="Gene3D" id="3.40.50.1980">
    <property type="entry name" value="Nitrogenase molybdenum iron protein domain"/>
    <property type="match status" value="2"/>
</dbReference>
<dbReference type="SUPFAM" id="SSF53807">
    <property type="entry name" value="Helical backbone' metal receptor"/>
    <property type="match status" value="1"/>
</dbReference>
<evidence type="ECO:0000256" key="5">
    <source>
        <dbReference type="ARBA" id="ARBA00022729"/>
    </source>
</evidence>
<keyword evidence="3" id="KW-0813">Transport</keyword>
<evidence type="ECO:0000256" key="1">
    <source>
        <dbReference type="ARBA" id="ARBA00004196"/>
    </source>
</evidence>
<dbReference type="GO" id="GO:1901678">
    <property type="term" value="P:iron coordination entity transport"/>
    <property type="evidence" value="ECO:0007669"/>
    <property type="project" value="UniProtKB-ARBA"/>
</dbReference>
<dbReference type="InterPro" id="IPR051313">
    <property type="entry name" value="Bact_iron-sidero_bind"/>
</dbReference>
<evidence type="ECO:0000256" key="3">
    <source>
        <dbReference type="ARBA" id="ARBA00022448"/>
    </source>
</evidence>
<name>X7EBY3_9RHOB</name>
<dbReference type="OrthoDB" id="8370650at2"/>
<evidence type="ECO:0000256" key="6">
    <source>
        <dbReference type="SAM" id="SignalP"/>
    </source>
</evidence>
<gene>
    <name evidence="8" type="ORF">OCH239_10595</name>
</gene>
<organism evidence="8 9">
    <name type="scientific">Roseivivax halodurans JCM 10272</name>
    <dbReference type="NCBI Taxonomy" id="1449350"/>
    <lineage>
        <taxon>Bacteria</taxon>
        <taxon>Pseudomonadati</taxon>
        <taxon>Pseudomonadota</taxon>
        <taxon>Alphaproteobacteria</taxon>
        <taxon>Rhodobacterales</taxon>
        <taxon>Roseobacteraceae</taxon>
        <taxon>Roseivivax</taxon>
    </lineage>
</organism>
<keyword evidence="4" id="KW-0406">Ion transport</keyword>
<comment type="subcellular location">
    <subcellularLocation>
        <location evidence="1">Cell envelope</location>
    </subcellularLocation>
</comment>
<dbReference type="InterPro" id="IPR002491">
    <property type="entry name" value="ABC_transptr_periplasmic_BD"/>
</dbReference>
<dbReference type="RefSeq" id="WP_037265220.1">
    <property type="nucleotide sequence ID" value="NZ_JALZ01000027.1"/>
</dbReference>
<dbReference type="PANTHER" id="PTHR30532">
    <property type="entry name" value="IRON III DICITRATE-BINDING PERIPLASMIC PROTEIN"/>
    <property type="match status" value="1"/>
</dbReference>
<evidence type="ECO:0000256" key="2">
    <source>
        <dbReference type="ARBA" id="ARBA00008814"/>
    </source>
</evidence>
<dbReference type="Proteomes" id="UP000022447">
    <property type="component" value="Unassembled WGS sequence"/>
</dbReference>
<dbReference type="PANTHER" id="PTHR30532:SF25">
    <property type="entry name" value="IRON(III) DICITRATE-BINDING PERIPLASMIC PROTEIN"/>
    <property type="match status" value="1"/>
</dbReference>
<dbReference type="PROSITE" id="PS50983">
    <property type="entry name" value="FE_B12_PBP"/>
    <property type="match status" value="1"/>
</dbReference>
<feature type="chain" id="PRO_5004979591" description="Fe/B12 periplasmic-binding domain-containing protein" evidence="6">
    <location>
        <begin position="21"/>
        <end position="312"/>
    </location>
</feature>
<dbReference type="eggNOG" id="COG0614">
    <property type="taxonomic scope" value="Bacteria"/>
</dbReference>
<dbReference type="GO" id="GO:0030288">
    <property type="term" value="C:outer membrane-bounded periplasmic space"/>
    <property type="evidence" value="ECO:0007669"/>
    <property type="project" value="TreeGrafter"/>
</dbReference>
<dbReference type="Pfam" id="PF01497">
    <property type="entry name" value="Peripla_BP_2"/>
    <property type="match status" value="1"/>
</dbReference>
<dbReference type="AlphaFoldDB" id="X7EBY3"/>
<reference evidence="8 9" key="1">
    <citation type="submission" date="2014-01" db="EMBL/GenBank/DDBJ databases">
        <title>Roseivivax halodurans JCM 10272 Genome Sequencing.</title>
        <authorList>
            <person name="Lai Q."/>
            <person name="Li G."/>
            <person name="Shao Z."/>
        </authorList>
    </citation>
    <scope>NUCLEOTIDE SEQUENCE [LARGE SCALE GENOMIC DNA]</scope>
    <source>
        <strain evidence="8 9">JCM 10272</strain>
    </source>
</reference>
<evidence type="ECO:0000256" key="4">
    <source>
        <dbReference type="ARBA" id="ARBA00022496"/>
    </source>
</evidence>
<protein>
    <recommendedName>
        <fullName evidence="7">Fe/B12 periplasmic-binding domain-containing protein</fullName>
    </recommendedName>
</protein>
<evidence type="ECO:0000313" key="8">
    <source>
        <dbReference type="EMBL" id="ETX13422.1"/>
    </source>
</evidence>
<comment type="similarity">
    <text evidence="2">Belongs to the bacterial solute-binding protein 8 family.</text>
</comment>
<evidence type="ECO:0000259" key="7">
    <source>
        <dbReference type="PROSITE" id="PS50983"/>
    </source>
</evidence>
<keyword evidence="4" id="KW-0410">Iron transport</keyword>
<sequence>MLRWPLILFPLVVATETAHAQSDCEGKYVTSEAVYAAPLCLPETPTRVVVLDASFGLGIGLDVGLPIIGAPLDRMSDEGLNARAREAGIQSLGFVTEPSLETLVALQPDLIVGLVGSESMASGIYPQVSQFGPTLLYTDTDWRDFYRLMAGFTGEEDTVESRLDDLDARLKDVRSRMPASTVSVLRITSWDFQVYLDAPETYAPFEIMREAGVRRTDYETTDDPTLSMKRPDWEEIAELDGEVLLYVVGGTNASDSDGRHEEVLENPLWQMLPAVRSGNVHRVDHGHWMQFSGIDSAHAVLDDLERYVIDTE</sequence>
<feature type="domain" description="Fe/B12 periplasmic-binding" evidence="7">
    <location>
        <begin position="46"/>
        <end position="312"/>
    </location>
</feature>